<feature type="transmembrane region" description="Helical" evidence="1">
    <location>
        <begin position="19"/>
        <end position="36"/>
    </location>
</feature>
<name>A0ABP0TM51_9BRYO</name>
<keyword evidence="1" id="KW-0472">Membrane</keyword>
<evidence type="ECO:0000256" key="1">
    <source>
        <dbReference type="SAM" id="Phobius"/>
    </source>
</evidence>
<evidence type="ECO:0000313" key="3">
    <source>
        <dbReference type="Proteomes" id="UP001497512"/>
    </source>
</evidence>
<dbReference type="EMBL" id="OZ019904">
    <property type="protein sequence ID" value="CAK9200087.1"/>
    <property type="molecule type" value="Genomic_DNA"/>
</dbReference>
<evidence type="ECO:0000313" key="2">
    <source>
        <dbReference type="EMBL" id="CAK9200087.1"/>
    </source>
</evidence>
<gene>
    <name evidence="2" type="ORF">CSSPTR1EN2_LOCUS5261</name>
</gene>
<sequence>MAVHKEETMVEKLNAVRPLFHLIVALTMQFVALSIVTPAKIGVIVEAVCPPGMPNAVESFFCQVFSKWYIPGRISFH</sequence>
<organism evidence="2 3">
    <name type="scientific">Sphagnum troendelagicum</name>
    <dbReference type="NCBI Taxonomy" id="128251"/>
    <lineage>
        <taxon>Eukaryota</taxon>
        <taxon>Viridiplantae</taxon>
        <taxon>Streptophyta</taxon>
        <taxon>Embryophyta</taxon>
        <taxon>Bryophyta</taxon>
        <taxon>Sphagnophytina</taxon>
        <taxon>Sphagnopsida</taxon>
        <taxon>Sphagnales</taxon>
        <taxon>Sphagnaceae</taxon>
        <taxon>Sphagnum</taxon>
    </lineage>
</organism>
<protein>
    <submittedName>
        <fullName evidence="2">Uncharacterized protein</fullName>
    </submittedName>
</protein>
<keyword evidence="3" id="KW-1185">Reference proteome</keyword>
<reference evidence="2" key="1">
    <citation type="submission" date="2024-02" db="EMBL/GenBank/DDBJ databases">
        <authorList>
            <consortium name="ELIXIR-Norway"/>
            <consortium name="Elixir Norway"/>
        </authorList>
    </citation>
    <scope>NUCLEOTIDE SEQUENCE</scope>
</reference>
<keyword evidence="1" id="KW-1133">Transmembrane helix</keyword>
<proteinExistence type="predicted"/>
<keyword evidence="1" id="KW-0812">Transmembrane</keyword>
<dbReference type="Proteomes" id="UP001497512">
    <property type="component" value="Chromosome 12"/>
</dbReference>
<accession>A0ABP0TM51</accession>